<protein>
    <submittedName>
        <fullName evidence="2">Uncharacterized protein</fullName>
    </submittedName>
</protein>
<accession>A0A9D3WYC9</accession>
<evidence type="ECO:0000313" key="3">
    <source>
        <dbReference type="Proteomes" id="UP000827986"/>
    </source>
</evidence>
<name>A0A9D3WYC9_9SAUR</name>
<organism evidence="2 3">
    <name type="scientific">Mauremys mutica</name>
    <name type="common">yellowpond turtle</name>
    <dbReference type="NCBI Taxonomy" id="74926"/>
    <lineage>
        <taxon>Eukaryota</taxon>
        <taxon>Metazoa</taxon>
        <taxon>Chordata</taxon>
        <taxon>Craniata</taxon>
        <taxon>Vertebrata</taxon>
        <taxon>Euteleostomi</taxon>
        <taxon>Archelosauria</taxon>
        <taxon>Testudinata</taxon>
        <taxon>Testudines</taxon>
        <taxon>Cryptodira</taxon>
        <taxon>Durocryptodira</taxon>
        <taxon>Testudinoidea</taxon>
        <taxon>Geoemydidae</taxon>
        <taxon>Geoemydinae</taxon>
        <taxon>Mauremys</taxon>
    </lineage>
</organism>
<comment type="caution">
    <text evidence="2">The sequence shown here is derived from an EMBL/GenBank/DDBJ whole genome shotgun (WGS) entry which is preliminary data.</text>
</comment>
<dbReference type="EMBL" id="JAHDVG010000485">
    <property type="protein sequence ID" value="KAH1169352.1"/>
    <property type="molecule type" value="Genomic_DNA"/>
</dbReference>
<dbReference type="Proteomes" id="UP000827986">
    <property type="component" value="Unassembled WGS sequence"/>
</dbReference>
<dbReference type="AlphaFoldDB" id="A0A9D3WYC9"/>
<sequence>MCQQKRRGEGLGIYYFTHKCFLLATKKEAVNTCLASDVTWQMSEKNVEYSDTMYVTYVIRRRRRRKERSSSMSTQHFGASLGPLSLSSSPSHHLKALSLQLFLER</sequence>
<evidence type="ECO:0000313" key="2">
    <source>
        <dbReference type="EMBL" id="KAH1169352.1"/>
    </source>
</evidence>
<evidence type="ECO:0000256" key="1">
    <source>
        <dbReference type="SAM" id="MobiDB-lite"/>
    </source>
</evidence>
<feature type="compositionally biased region" description="Low complexity" evidence="1">
    <location>
        <begin position="70"/>
        <end position="92"/>
    </location>
</feature>
<proteinExistence type="predicted"/>
<feature type="region of interest" description="Disordered" evidence="1">
    <location>
        <begin position="63"/>
        <end position="92"/>
    </location>
</feature>
<gene>
    <name evidence="2" type="ORF">KIL84_013942</name>
</gene>
<reference evidence="2" key="1">
    <citation type="submission" date="2021-09" db="EMBL/GenBank/DDBJ databases">
        <title>The genome of Mauremys mutica provides insights into the evolution of semi-aquatic lifestyle.</title>
        <authorList>
            <person name="Gong S."/>
            <person name="Gao Y."/>
        </authorList>
    </citation>
    <scope>NUCLEOTIDE SEQUENCE</scope>
    <source>
        <strain evidence="2">MM-2020</strain>
        <tissue evidence="2">Muscle</tissue>
    </source>
</reference>
<keyword evidence="3" id="KW-1185">Reference proteome</keyword>